<evidence type="ECO:0000259" key="1">
    <source>
        <dbReference type="PROSITE" id="PS50097"/>
    </source>
</evidence>
<dbReference type="PROSITE" id="PS50097">
    <property type="entry name" value="BTB"/>
    <property type="match status" value="3"/>
</dbReference>
<dbReference type="Proteomes" id="UP000283895">
    <property type="component" value="Unassembled WGS sequence"/>
</dbReference>
<dbReference type="OrthoDB" id="414322at2759"/>
<reference evidence="2 3" key="1">
    <citation type="submission" date="2015-09" db="EMBL/GenBank/DDBJ databases">
        <title>Host preference determinants of Valsa canker pathogens revealed by comparative genomics.</title>
        <authorList>
            <person name="Yin Z."/>
            <person name="Huang L."/>
        </authorList>
    </citation>
    <scope>NUCLEOTIDE SEQUENCE [LARGE SCALE GENOMIC DNA]</scope>
    <source>
        <strain evidence="2 3">03-1</strain>
    </source>
</reference>
<dbReference type="STRING" id="356882.A0A423WGJ4"/>
<dbReference type="EMBL" id="LKEA01000017">
    <property type="protein sequence ID" value="ROW02485.1"/>
    <property type="molecule type" value="Genomic_DNA"/>
</dbReference>
<dbReference type="InterPro" id="IPR000210">
    <property type="entry name" value="BTB/POZ_dom"/>
</dbReference>
<keyword evidence="3" id="KW-1185">Reference proteome</keyword>
<dbReference type="Gene3D" id="3.30.710.10">
    <property type="entry name" value="Potassium Channel Kv1.1, Chain A"/>
    <property type="match status" value="3"/>
</dbReference>
<organism evidence="2 3">
    <name type="scientific">Cytospora schulzeri</name>
    <dbReference type="NCBI Taxonomy" id="448051"/>
    <lineage>
        <taxon>Eukaryota</taxon>
        <taxon>Fungi</taxon>
        <taxon>Dikarya</taxon>
        <taxon>Ascomycota</taxon>
        <taxon>Pezizomycotina</taxon>
        <taxon>Sordariomycetes</taxon>
        <taxon>Sordariomycetidae</taxon>
        <taxon>Diaporthales</taxon>
        <taxon>Cytosporaceae</taxon>
        <taxon>Cytospora</taxon>
    </lineage>
</organism>
<dbReference type="AlphaFoldDB" id="A0A423WGJ4"/>
<evidence type="ECO:0000313" key="2">
    <source>
        <dbReference type="EMBL" id="ROW02485.1"/>
    </source>
</evidence>
<accession>A0A423WGJ4</accession>
<sequence length="1000" mass="114442">MSQVPGPMSEALTVIITTSPTPSSPSTELLNTILASFQEFCPALLSCRVIVAFDTFDRIAAANRLKKGSVTAEGAANFPVYKENVKKLIFQQFVGSEAEDVPMLEEEGQAEFGSPCMPGNFTPFTVQRTEDKRVIFIEPSERLGFGLAVRSALRLVETPYVWVQQHDWNLHAEIPIRSILEAMMNSPEEAPVKYVCLPSPRMLGYADSAHVKLYPFLRELTSSLKRDFTSSEKVKIPLTPLFFWHDKTHIASTEHYLSRVFPTRLAMPRGAFIEDYIGQRARNQMKEGISMDDRSTASSNVVLRSGMLSDAEVRCGGSTWRVHKAILCTRSEWFQKALMGSFKESVTGIVTIDICTANEAELLLHYLYTGAVELEKFLPGDTRTMRQVKVWKIADFFCLPELVGLSLQARDSYLRLVTYSIDVWLPGNPSEVAIFVNKRIRDIRFLYADDRDDIRDTFRLPYLAVLLLASNFLYNAEAFRELVREVPEFARSEWFKKALTGRIWKEGQTGIVKINETPENHINLLLTFIYTGVIELKKYFGEEHLWISSMKVWKLADFFCLDELKTLSIKARDTATLHWTKTYARHLDKNSLSEFPPKMLESIILSISALYRDGRDDINFRKAFKSQLLGTAISGILLLSQEFLFESVLRRTPKLAIDWSLELMSCVGATAIWDHSVRRNKWRACGECVAEDLMTRLRTLNSAFVLAFLSAFELSKLAMDVLERARALPEDFGELLRTGNFGSQPEKWDPTPTTFQEKDLELFKTGLLADAQVNCGDRTWNVHKIILCTRSKWFKKAFLGSFEVRRITGKVTLTLFTEDEVECLLHFLYTGTVNFRDASIEDMALIALFKMYKVADFFCLNPLRRHVDQAIERKMETIARCLCSPDSSDDQHRDIDQTRNDDLFPAIRASYRDQDHLSDVMDKIRLDMLTLMAVIMPRLHRRRDFRDLLREIPDFAVDWSLIFLGNIDAAFPTQLSQDIYPCYNCGKPLFILGMYAQLAY</sequence>
<protein>
    <recommendedName>
        <fullName evidence="1">BTB domain-containing protein</fullName>
    </recommendedName>
</protein>
<feature type="domain" description="BTB" evidence="1">
    <location>
        <begin position="769"/>
        <end position="837"/>
    </location>
</feature>
<dbReference type="SUPFAM" id="SSF54695">
    <property type="entry name" value="POZ domain"/>
    <property type="match status" value="3"/>
</dbReference>
<comment type="caution">
    <text evidence="2">The sequence shown here is derived from an EMBL/GenBank/DDBJ whole genome shotgun (WGS) entry which is preliminary data.</text>
</comment>
<name>A0A423WGJ4_9PEZI</name>
<evidence type="ECO:0000313" key="3">
    <source>
        <dbReference type="Proteomes" id="UP000283895"/>
    </source>
</evidence>
<dbReference type="SMART" id="SM00225">
    <property type="entry name" value="BTB"/>
    <property type="match status" value="2"/>
</dbReference>
<proteinExistence type="predicted"/>
<dbReference type="Pfam" id="PF00651">
    <property type="entry name" value="BTB"/>
    <property type="match status" value="2"/>
</dbReference>
<feature type="domain" description="BTB" evidence="1">
    <location>
        <begin position="490"/>
        <end position="538"/>
    </location>
</feature>
<feature type="domain" description="BTB" evidence="1">
    <location>
        <begin position="309"/>
        <end position="376"/>
    </location>
</feature>
<dbReference type="InterPro" id="IPR011333">
    <property type="entry name" value="SKP1/BTB/POZ_sf"/>
</dbReference>
<dbReference type="CDD" id="cd18186">
    <property type="entry name" value="BTB_POZ_ZBTB_KLHL-like"/>
    <property type="match status" value="3"/>
</dbReference>
<gene>
    <name evidence="2" type="ORF">VMCG_06060</name>
</gene>
<dbReference type="PANTHER" id="PTHR24413">
    <property type="entry name" value="SPECKLE-TYPE POZ PROTEIN"/>
    <property type="match status" value="1"/>
</dbReference>